<protein>
    <submittedName>
        <fullName evidence="1">Uncharacterized protein</fullName>
    </submittedName>
</protein>
<comment type="caution">
    <text evidence="1">The sequence shown here is derived from an EMBL/GenBank/DDBJ whole genome shotgun (WGS) entry which is preliminary data.</text>
</comment>
<gene>
    <name evidence="1" type="ORF">BpHYR1_034457</name>
</gene>
<evidence type="ECO:0000313" key="1">
    <source>
        <dbReference type="EMBL" id="RNA33315.1"/>
    </source>
</evidence>
<keyword evidence="2" id="KW-1185">Reference proteome</keyword>
<dbReference type="Proteomes" id="UP000276133">
    <property type="component" value="Unassembled WGS sequence"/>
</dbReference>
<evidence type="ECO:0000313" key="2">
    <source>
        <dbReference type="Proteomes" id="UP000276133"/>
    </source>
</evidence>
<dbReference type="EMBL" id="REGN01001656">
    <property type="protein sequence ID" value="RNA33315.1"/>
    <property type="molecule type" value="Genomic_DNA"/>
</dbReference>
<organism evidence="1 2">
    <name type="scientific">Brachionus plicatilis</name>
    <name type="common">Marine rotifer</name>
    <name type="synonym">Brachionus muelleri</name>
    <dbReference type="NCBI Taxonomy" id="10195"/>
    <lineage>
        <taxon>Eukaryota</taxon>
        <taxon>Metazoa</taxon>
        <taxon>Spiralia</taxon>
        <taxon>Gnathifera</taxon>
        <taxon>Rotifera</taxon>
        <taxon>Eurotatoria</taxon>
        <taxon>Monogononta</taxon>
        <taxon>Pseudotrocha</taxon>
        <taxon>Ploima</taxon>
        <taxon>Brachionidae</taxon>
        <taxon>Brachionus</taxon>
    </lineage>
</organism>
<proteinExistence type="predicted"/>
<sequence length="62" mass="7712">MYPMIFNDPKIFFQKKKDILFIINHKLKYVIFSNLYYYNLKLTCTHFVPQLFFDFSIPHWNS</sequence>
<name>A0A3M7SCD3_BRAPC</name>
<accession>A0A3M7SCD3</accession>
<reference evidence="1 2" key="1">
    <citation type="journal article" date="2018" name="Sci. Rep.">
        <title>Genomic signatures of local adaptation to the degree of environmental predictability in rotifers.</title>
        <authorList>
            <person name="Franch-Gras L."/>
            <person name="Hahn C."/>
            <person name="Garcia-Roger E.M."/>
            <person name="Carmona M.J."/>
            <person name="Serra M."/>
            <person name="Gomez A."/>
        </authorList>
    </citation>
    <scope>NUCLEOTIDE SEQUENCE [LARGE SCALE GENOMIC DNA]</scope>
    <source>
        <strain evidence="1">HYR1</strain>
    </source>
</reference>
<dbReference type="AlphaFoldDB" id="A0A3M7SCD3"/>